<dbReference type="FunFam" id="3.40.50.970:FF:000013">
    <property type="entry name" value="Pyruvate dehydrogenase E1 component subunit alpha"/>
    <property type="match status" value="1"/>
</dbReference>
<dbReference type="OrthoDB" id="10256198at2759"/>
<reference evidence="9" key="1">
    <citation type="submission" date="2022-01" db="EMBL/GenBank/DDBJ databases">
        <authorList>
            <person name="King R."/>
        </authorList>
    </citation>
    <scope>NUCLEOTIDE SEQUENCE</scope>
</reference>
<accession>A0A9P0MVI2</accession>
<dbReference type="InterPro" id="IPR029061">
    <property type="entry name" value="THDP-binding"/>
</dbReference>
<evidence type="ECO:0000256" key="2">
    <source>
        <dbReference type="ARBA" id="ARBA00022946"/>
    </source>
</evidence>
<dbReference type="EC" id="1.2.4.1" evidence="7"/>
<dbReference type="PANTHER" id="PTHR11516:SF60">
    <property type="entry name" value="PYRUVATE DEHYDROGENASE E1 COMPONENT SUBUNIT ALPHA"/>
    <property type="match status" value="1"/>
</dbReference>
<dbReference type="NCBIfam" id="TIGR03182">
    <property type="entry name" value="PDH_E1_alph_y"/>
    <property type="match status" value="1"/>
</dbReference>
<dbReference type="InterPro" id="IPR001017">
    <property type="entry name" value="DH_E1"/>
</dbReference>
<evidence type="ECO:0000259" key="8">
    <source>
        <dbReference type="Pfam" id="PF00676"/>
    </source>
</evidence>
<evidence type="ECO:0000256" key="7">
    <source>
        <dbReference type="RuleBase" id="RU361139"/>
    </source>
</evidence>
<dbReference type="Gene3D" id="3.40.50.970">
    <property type="match status" value="1"/>
</dbReference>
<evidence type="ECO:0000256" key="1">
    <source>
        <dbReference type="ARBA" id="ARBA00001964"/>
    </source>
</evidence>
<protein>
    <recommendedName>
        <fullName evidence="7">Pyruvate dehydrogenase E1 component subunit alpha</fullName>
        <ecNumber evidence="7">1.2.4.1</ecNumber>
    </recommendedName>
</protein>
<proteinExistence type="predicted"/>
<keyword evidence="5 7" id="KW-0670">Pyruvate</keyword>
<comment type="catalytic activity">
    <reaction evidence="6 7">
        <text>N(6)-[(R)-lipoyl]-L-lysyl-[protein] + pyruvate + H(+) = N(6)-[(R)-S(8)-acetyldihydrolipoyl]-L-lysyl-[protein] + CO2</text>
        <dbReference type="Rhea" id="RHEA:19189"/>
        <dbReference type="Rhea" id="RHEA-COMP:10474"/>
        <dbReference type="Rhea" id="RHEA-COMP:10478"/>
        <dbReference type="ChEBI" id="CHEBI:15361"/>
        <dbReference type="ChEBI" id="CHEBI:15378"/>
        <dbReference type="ChEBI" id="CHEBI:16526"/>
        <dbReference type="ChEBI" id="CHEBI:83099"/>
        <dbReference type="ChEBI" id="CHEBI:83111"/>
        <dbReference type="EC" id="1.2.4.1"/>
    </reaction>
</comment>
<keyword evidence="2" id="KW-0809">Transit peptide</keyword>
<dbReference type="AlphaFoldDB" id="A0A9P0MVI2"/>
<dbReference type="SUPFAM" id="SSF52518">
    <property type="entry name" value="Thiamin diphosphate-binding fold (THDP-binding)"/>
    <property type="match status" value="1"/>
</dbReference>
<dbReference type="InterPro" id="IPR017597">
    <property type="entry name" value="Pyrv_DH_E1_asu_subgrp-y"/>
</dbReference>
<comment type="cofactor">
    <cofactor evidence="1 7">
        <name>thiamine diphosphate</name>
        <dbReference type="ChEBI" id="CHEBI:58937"/>
    </cofactor>
</comment>
<evidence type="ECO:0000256" key="3">
    <source>
        <dbReference type="ARBA" id="ARBA00023002"/>
    </source>
</evidence>
<dbReference type="GO" id="GO:0006086">
    <property type="term" value="P:pyruvate decarboxylation to acetyl-CoA"/>
    <property type="evidence" value="ECO:0007669"/>
    <property type="project" value="InterPro"/>
</dbReference>
<sequence length="404" mass="44759">MQRVIATLRIKLKFLQNFILQKNPNPPVTVVSRCNFNNEASFETKPYKLHKLDKGPSTSVTVTREDALKYFRQMYTIRRLETASSNLYKERIIRGFCHLSNGQEACAVGMKAAMREQDTIISAYRVHGWAYLQGVSALGVLSELTGRHTGCSRGKGGSMHLYGKNFYGGNGIVGAQVPLGAGIALAHKYLNDKGVCFSLYGDGAANQGQVFEAYNMAKLLKLPCVFVCENNGYGMGTSSKRSSASVDYYSRGDYIPGVRVDGMDVLAVREASQYAIDHCTSDKGPFVLEVETYRYSGHSMSDPGTSYRTREEIQEVRLSRDPITSFKEKMLISNLASADELKAIEVEVRAEVEEANVRARTESEVSIEELASDIYINPLEPEVRGISPFDSVKHVNVGTPFIPH</sequence>
<dbReference type="InterPro" id="IPR050642">
    <property type="entry name" value="PDH_E1_Alpha_Subunit"/>
</dbReference>
<comment type="function">
    <text evidence="7">The pyruvate dehydrogenase complex catalyzes the overall conversion of pyruvate to acetyl-CoA and CO(2).</text>
</comment>
<evidence type="ECO:0000313" key="9">
    <source>
        <dbReference type="EMBL" id="CAH1405910.1"/>
    </source>
</evidence>
<evidence type="ECO:0000256" key="5">
    <source>
        <dbReference type="ARBA" id="ARBA00023317"/>
    </source>
</evidence>
<keyword evidence="3 7" id="KW-0560">Oxidoreductase</keyword>
<evidence type="ECO:0000256" key="4">
    <source>
        <dbReference type="ARBA" id="ARBA00023052"/>
    </source>
</evidence>
<dbReference type="PANTHER" id="PTHR11516">
    <property type="entry name" value="PYRUVATE DEHYDROGENASE E1 COMPONENT, ALPHA SUBUNIT BACTERIAL AND ORGANELLAR"/>
    <property type="match status" value="1"/>
</dbReference>
<dbReference type="GO" id="GO:0004739">
    <property type="term" value="F:pyruvate dehydrogenase (acetyl-transferring) activity"/>
    <property type="evidence" value="ECO:0007669"/>
    <property type="project" value="UniProtKB-UniRule"/>
</dbReference>
<name>A0A9P0MVI2_NEZVI</name>
<dbReference type="Pfam" id="PF00676">
    <property type="entry name" value="E1_dh"/>
    <property type="match status" value="1"/>
</dbReference>
<keyword evidence="10" id="KW-1185">Reference proteome</keyword>
<evidence type="ECO:0000313" key="10">
    <source>
        <dbReference type="Proteomes" id="UP001152798"/>
    </source>
</evidence>
<gene>
    <name evidence="9" type="ORF">NEZAVI_LOCUS13972</name>
</gene>
<dbReference type="EMBL" id="OV725082">
    <property type="protein sequence ID" value="CAH1405910.1"/>
    <property type="molecule type" value="Genomic_DNA"/>
</dbReference>
<evidence type="ECO:0000256" key="6">
    <source>
        <dbReference type="ARBA" id="ARBA00051231"/>
    </source>
</evidence>
<dbReference type="Proteomes" id="UP001152798">
    <property type="component" value="Chromosome 6"/>
</dbReference>
<dbReference type="CDD" id="cd02000">
    <property type="entry name" value="TPP_E1_PDC_ADC_BCADC"/>
    <property type="match status" value="1"/>
</dbReference>
<organism evidence="9 10">
    <name type="scientific">Nezara viridula</name>
    <name type="common">Southern green stink bug</name>
    <name type="synonym">Cimex viridulus</name>
    <dbReference type="NCBI Taxonomy" id="85310"/>
    <lineage>
        <taxon>Eukaryota</taxon>
        <taxon>Metazoa</taxon>
        <taxon>Ecdysozoa</taxon>
        <taxon>Arthropoda</taxon>
        <taxon>Hexapoda</taxon>
        <taxon>Insecta</taxon>
        <taxon>Pterygota</taxon>
        <taxon>Neoptera</taxon>
        <taxon>Paraneoptera</taxon>
        <taxon>Hemiptera</taxon>
        <taxon>Heteroptera</taxon>
        <taxon>Panheteroptera</taxon>
        <taxon>Pentatomomorpha</taxon>
        <taxon>Pentatomoidea</taxon>
        <taxon>Pentatomidae</taxon>
        <taxon>Pentatominae</taxon>
        <taxon>Nezara</taxon>
    </lineage>
</organism>
<feature type="domain" description="Dehydrogenase E1 component" evidence="8">
    <location>
        <begin position="73"/>
        <end position="364"/>
    </location>
</feature>
<keyword evidence="4 7" id="KW-0786">Thiamine pyrophosphate</keyword>